<evidence type="ECO:0000313" key="2">
    <source>
        <dbReference type="EMBL" id="GGB79676.1"/>
    </source>
</evidence>
<evidence type="ECO:0000256" key="1">
    <source>
        <dbReference type="SAM" id="SignalP"/>
    </source>
</evidence>
<reference evidence="2" key="1">
    <citation type="journal article" date="2014" name="Int. J. Syst. Evol. Microbiol.">
        <title>Complete genome sequence of Corynebacterium casei LMG S-19264T (=DSM 44701T), isolated from a smear-ripened cheese.</title>
        <authorList>
            <consortium name="US DOE Joint Genome Institute (JGI-PGF)"/>
            <person name="Walter F."/>
            <person name="Albersmeier A."/>
            <person name="Kalinowski J."/>
            <person name="Ruckert C."/>
        </authorList>
    </citation>
    <scope>NUCLEOTIDE SEQUENCE</scope>
    <source>
        <strain evidence="2">CGMCC 1.10749</strain>
    </source>
</reference>
<protein>
    <submittedName>
        <fullName evidence="2">Cyanophycinase</fullName>
    </submittedName>
</protein>
<feature type="signal peptide" evidence="1">
    <location>
        <begin position="1"/>
        <end position="33"/>
    </location>
</feature>
<dbReference type="SUPFAM" id="SSF52317">
    <property type="entry name" value="Class I glutamine amidotransferase-like"/>
    <property type="match status" value="1"/>
</dbReference>
<dbReference type="Proteomes" id="UP000628079">
    <property type="component" value="Unassembled WGS sequence"/>
</dbReference>
<sequence length="616" mass="62206">MAPMSRAARTLALSTAAAVTACGVVFGGGAARAADPTTMTPIGGGYTLETLQGFARAAADGATGPSVDIVVVPSSYGDAPADREENLTLAQQRTDEVDAACDAVVTAPFTGCTAVLAPLLARADAEDPANSAMVTEQTDGVFILGGDQGLAMSVLADTPAEDRLEAAFARGAAVGGTSAGAAVESRTMINGYVGDLGPWDGLRRDSSLVWWGDDADRERGLRFGSTQAIYDQHFYQRGRFGRLLSTLASSDERFGGASRLGVGVDYATGVRNTADTTLSGVFGASSVAVLDLETLSSPVSWVGPNSVLSTRNVLTHLLPPDAAGSTTAYDVVGRTVSRNGAPVAAPTPAPAEGPSVPGAAGTVYLGGDVVGGGSTAVVDRFVADTRGAVASGAQPRIVVLAASSKDKKATKGYTDALRAAGWTGTVEVVEADKKSKVVTTGAAGVLLVGETPASVAAAVADPAFADKVRSAVLTSPVILADRHLTAALGTWFSTKADPTDTNYEDEAIANFRTGDGQWQRGLGLVTGSLVPSLTLDYRWGKLFDLGALEGGQVAWGLGEDTAVRVPPGASATVVGAGSVVALDPRGADFWTGPNGAIGAVGALLSTFGEGEALALG</sequence>
<evidence type="ECO:0000313" key="3">
    <source>
        <dbReference type="Proteomes" id="UP000628079"/>
    </source>
</evidence>
<feature type="chain" id="PRO_5034690465" evidence="1">
    <location>
        <begin position="34"/>
        <end position="616"/>
    </location>
</feature>
<comment type="caution">
    <text evidence="2">The sequence shown here is derived from an EMBL/GenBank/DDBJ whole genome shotgun (WGS) entry which is preliminary data.</text>
</comment>
<dbReference type="InterPro" id="IPR029062">
    <property type="entry name" value="Class_I_gatase-like"/>
</dbReference>
<dbReference type="AlphaFoldDB" id="A0A8H9KSN9"/>
<dbReference type="PROSITE" id="PS51257">
    <property type="entry name" value="PROKAR_LIPOPROTEIN"/>
    <property type="match status" value="1"/>
</dbReference>
<accession>A0A8H9KSN9</accession>
<reference evidence="2" key="2">
    <citation type="submission" date="2020-09" db="EMBL/GenBank/DDBJ databases">
        <authorList>
            <person name="Sun Q."/>
            <person name="Zhou Y."/>
        </authorList>
    </citation>
    <scope>NUCLEOTIDE SEQUENCE</scope>
    <source>
        <strain evidence="2">CGMCC 1.10749</strain>
    </source>
</reference>
<dbReference type="PANTHER" id="PTHR36175">
    <property type="entry name" value="CYANOPHYCINASE"/>
    <property type="match status" value="1"/>
</dbReference>
<proteinExistence type="predicted"/>
<dbReference type="RefSeq" id="WP_052116790.1">
    <property type="nucleotide sequence ID" value="NZ_BMEA01000002.1"/>
</dbReference>
<keyword evidence="1" id="KW-0732">Signal</keyword>
<dbReference type="EMBL" id="BMEA01000002">
    <property type="protein sequence ID" value="GGB79676.1"/>
    <property type="molecule type" value="Genomic_DNA"/>
</dbReference>
<gene>
    <name evidence="2" type="ORF">GCM10011314_19110</name>
</gene>
<dbReference type="PANTHER" id="PTHR36175:SF1">
    <property type="entry name" value="CYANOPHYCINASE"/>
    <property type="match status" value="1"/>
</dbReference>
<organism evidence="2 3">
    <name type="scientific">Knoellia flava</name>
    <dbReference type="NCBI Taxonomy" id="913969"/>
    <lineage>
        <taxon>Bacteria</taxon>
        <taxon>Bacillati</taxon>
        <taxon>Actinomycetota</taxon>
        <taxon>Actinomycetes</taxon>
        <taxon>Micrococcales</taxon>
        <taxon>Intrasporangiaceae</taxon>
        <taxon>Knoellia</taxon>
    </lineage>
</organism>
<dbReference type="Gene3D" id="3.40.50.880">
    <property type="match status" value="2"/>
</dbReference>
<dbReference type="CDD" id="cd03145">
    <property type="entry name" value="GAT1_cyanophycinase"/>
    <property type="match status" value="1"/>
</dbReference>
<name>A0A8H9KSN9_9MICO</name>